<keyword evidence="2" id="KW-0732">Signal</keyword>
<feature type="signal peptide" evidence="2">
    <location>
        <begin position="1"/>
        <end position="21"/>
    </location>
</feature>
<protein>
    <submittedName>
        <fullName evidence="3">Uncharacterized protein</fullName>
    </submittedName>
</protein>
<feature type="compositionally biased region" description="Polar residues" evidence="1">
    <location>
        <begin position="27"/>
        <end position="43"/>
    </location>
</feature>
<feature type="region of interest" description="Disordered" evidence="1">
    <location>
        <begin position="20"/>
        <end position="43"/>
    </location>
</feature>
<dbReference type="AlphaFoldDB" id="A0A0C3Q7X6"/>
<dbReference type="OrthoDB" id="3207090at2759"/>
<sequence>MLSGSPELWWLLLADFEITAPEPQPQPTGNDSTPPGTTVQQPPAVTLSPIILPNLATLVFQGLPESVSSPLLSAIVGSKLEKLVATDISTKPMTQPDSNFQSLLGKVTGSLKRIEITYNERNSEFGISSERIVEVPNEWIHHIDECPGLAIRVKVPPSLPTWDMVAKFVGGLPVPTSDNLLVLQDHSEASPFPVQTLNEWDFIAEVEISPAYDPRPLFEHLSRPQTVYPTSDQKWPLPNLTQVYSKRNEADSQEMKEALVNFLRRSNAPQTPNAGAGEELPPTPPRPKQLQKLKVHSSILESLKEDSTLAGIEIISTS</sequence>
<evidence type="ECO:0000256" key="2">
    <source>
        <dbReference type="SAM" id="SignalP"/>
    </source>
</evidence>
<gene>
    <name evidence="3" type="ORF">M407DRAFT_139664</name>
</gene>
<keyword evidence="4" id="KW-1185">Reference proteome</keyword>
<dbReference type="EMBL" id="KN823181">
    <property type="protein sequence ID" value="KIO20246.1"/>
    <property type="molecule type" value="Genomic_DNA"/>
</dbReference>
<proteinExistence type="predicted"/>
<dbReference type="HOGENOM" id="CLU_874910_0_0_1"/>
<name>A0A0C3Q7X6_9AGAM</name>
<reference evidence="4" key="2">
    <citation type="submission" date="2015-01" db="EMBL/GenBank/DDBJ databases">
        <title>Evolutionary Origins and Diversification of the Mycorrhizal Mutualists.</title>
        <authorList>
            <consortium name="DOE Joint Genome Institute"/>
            <consortium name="Mycorrhizal Genomics Consortium"/>
            <person name="Kohler A."/>
            <person name="Kuo A."/>
            <person name="Nagy L.G."/>
            <person name="Floudas D."/>
            <person name="Copeland A."/>
            <person name="Barry K.W."/>
            <person name="Cichocki N."/>
            <person name="Veneault-Fourrey C."/>
            <person name="LaButti K."/>
            <person name="Lindquist E.A."/>
            <person name="Lipzen A."/>
            <person name="Lundell T."/>
            <person name="Morin E."/>
            <person name="Murat C."/>
            <person name="Riley R."/>
            <person name="Ohm R."/>
            <person name="Sun H."/>
            <person name="Tunlid A."/>
            <person name="Henrissat B."/>
            <person name="Grigoriev I.V."/>
            <person name="Hibbett D.S."/>
            <person name="Martin F."/>
        </authorList>
    </citation>
    <scope>NUCLEOTIDE SEQUENCE [LARGE SCALE GENOMIC DNA]</scope>
    <source>
        <strain evidence="4">MUT 4182</strain>
    </source>
</reference>
<reference evidence="3 4" key="1">
    <citation type="submission" date="2014-04" db="EMBL/GenBank/DDBJ databases">
        <authorList>
            <consortium name="DOE Joint Genome Institute"/>
            <person name="Kuo A."/>
            <person name="Girlanda M."/>
            <person name="Perotto S."/>
            <person name="Kohler A."/>
            <person name="Nagy L.G."/>
            <person name="Floudas D."/>
            <person name="Copeland A."/>
            <person name="Barry K.W."/>
            <person name="Cichocki N."/>
            <person name="Veneault-Fourrey C."/>
            <person name="LaButti K."/>
            <person name="Lindquist E.A."/>
            <person name="Lipzen A."/>
            <person name="Lundell T."/>
            <person name="Morin E."/>
            <person name="Murat C."/>
            <person name="Sun H."/>
            <person name="Tunlid A."/>
            <person name="Henrissat B."/>
            <person name="Grigoriev I.V."/>
            <person name="Hibbett D.S."/>
            <person name="Martin F."/>
            <person name="Nordberg H.P."/>
            <person name="Cantor M.N."/>
            <person name="Hua S.X."/>
        </authorList>
    </citation>
    <scope>NUCLEOTIDE SEQUENCE [LARGE SCALE GENOMIC DNA]</scope>
    <source>
        <strain evidence="3 4">MUT 4182</strain>
    </source>
</reference>
<feature type="chain" id="PRO_5002180654" evidence="2">
    <location>
        <begin position="22"/>
        <end position="318"/>
    </location>
</feature>
<accession>A0A0C3Q7X6</accession>
<feature type="region of interest" description="Disordered" evidence="1">
    <location>
        <begin position="267"/>
        <end position="295"/>
    </location>
</feature>
<evidence type="ECO:0000313" key="3">
    <source>
        <dbReference type="EMBL" id="KIO20246.1"/>
    </source>
</evidence>
<dbReference type="Proteomes" id="UP000054248">
    <property type="component" value="Unassembled WGS sequence"/>
</dbReference>
<evidence type="ECO:0000256" key="1">
    <source>
        <dbReference type="SAM" id="MobiDB-lite"/>
    </source>
</evidence>
<evidence type="ECO:0000313" key="4">
    <source>
        <dbReference type="Proteomes" id="UP000054248"/>
    </source>
</evidence>
<organism evidence="3 4">
    <name type="scientific">Tulasnella calospora MUT 4182</name>
    <dbReference type="NCBI Taxonomy" id="1051891"/>
    <lineage>
        <taxon>Eukaryota</taxon>
        <taxon>Fungi</taxon>
        <taxon>Dikarya</taxon>
        <taxon>Basidiomycota</taxon>
        <taxon>Agaricomycotina</taxon>
        <taxon>Agaricomycetes</taxon>
        <taxon>Cantharellales</taxon>
        <taxon>Tulasnellaceae</taxon>
        <taxon>Tulasnella</taxon>
    </lineage>
</organism>